<name>A0ACC2SNG2_9FUNG</name>
<evidence type="ECO:0000313" key="1">
    <source>
        <dbReference type="EMBL" id="KAJ9063888.1"/>
    </source>
</evidence>
<keyword evidence="2" id="KW-1185">Reference proteome</keyword>
<accession>A0ACC2SNG2</accession>
<proteinExistence type="predicted"/>
<dbReference type="Proteomes" id="UP001165960">
    <property type="component" value="Unassembled WGS sequence"/>
</dbReference>
<dbReference type="EMBL" id="QTSX02004603">
    <property type="protein sequence ID" value="KAJ9063888.1"/>
    <property type="molecule type" value="Genomic_DNA"/>
</dbReference>
<reference evidence="1" key="1">
    <citation type="submission" date="2022-04" db="EMBL/GenBank/DDBJ databases">
        <title>Genome of the entomopathogenic fungus Entomophthora muscae.</title>
        <authorList>
            <person name="Elya C."/>
            <person name="Lovett B.R."/>
            <person name="Lee E."/>
            <person name="Macias A.M."/>
            <person name="Hajek A.E."/>
            <person name="De Bivort B.L."/>
            <person name="Kasson M.T."/>
            <person name="De Fine Licht H.H."/>
            <person name="Stajich J.E."/>
        </authorList>
    </citation>
    <scope>NUCLEOTIDE SEQUENCE</scope>
    <source>
        <strain evidence="1">Berkeley</strain>
    </source>
</reference>
<gene>
    <name evidence="1" type="ORF">DSO57_1036261</name>
</gene>
<protein>
    <submittedName>
        <fullName evidence="1">Uncharacterized protein</fullName>
    </submittedName>
</protein>
<organism evidence="1 2">
    <name type="scientific">Entomophthora muscae</name>
    <dbReference type="NCBI Taxonomy" id="34485"/>
    <lineage>
        <taxon>Eukaryota</taxon>
        <taxon>Fungi</taxon>
        <taxon>Fungi incertae sedis</taxon>
        <taxon>Zoopagomycota</taxon>
        <taxon>Entomophthoromycotina</taxon>
        <taxon>Entomophthoromycetes</taxon>
        <taxon>Entomophthorales</taxon>
        <taxon>Entomophthoraceae</taxon>
        <taxon>Entomophthora</taxon>
    </lineage>
</organism>
<comment type="caution">
    <text evidence="1">The sequence shown here is derived from an EMBL/GenBank/DDBJ whole genome shotgun (WGS) entry which is preliminary data.</text>
</comment>
<sequence>MIYNSCVPFTILSIVSLRSCLCSITHGTDLPSLSVEIKIGSSNQTLAAQLSFRMQSYIKTSSTKDVHMFTGATKDLCFIKEKSLTYTPGNQESKLMFLKHKVTGTVFWDNIILSGKNLEKACFFEPSDLENDIAKHEEGFLKHPAAISLSSNILPTPDEPITRLMTLAGSSRVTIEAYSDKEFSDISFKFAEKDEFPPGTASKNVFFDSQGYFNFLGDSVSFKTPTGAPQVIQRKKFKLTESPLLYLPEDDYKTFQATFTDQTSDPEGLQTVQCHELHELPTFLLKLSHNTTIEIPPRSYVHVTEKGCILLVTKSSHNISFLEVGLPLFRDRAITLDYSEKRLFIGSLQKNIASSQTPPPLAPPNGTSRSEFFAMTTVLIICLWWEFM</sequence>
<evidence type="ECO:0000313" key="2">
    <source>
        <dbReference type="Proteomes" id="UP001165960"/>
    </source>
</evidence>